<dbReference type="EMBL" id="FJOG01000014">
    <property type="protein sequence ID" value="CZR59703.1"/>
    <property type="molecule type" value="Genomic_DNA"/>
</dbReference>
<evidence type="ECO:0000313" key="2">
    <source>
        <dbReference type="EMBL" id="CZR59703.1"/>
    </source>
</evidence>
<sequence>MPFSNLLAAFAATFTLSTLAFAEPIPFRGTQVAEREVIAVRQEIAEAEALAEREVVAEPEAIAERQINIEQYCCIDGCSPFLLCCASAFKGKRDENGIEQVYNQRGELMHFVSPAKTEPIPAPAAVELPTGE</sequence>
<feature type="signal peptide" evidence="1">
    <location>
        <begin position="1"/>
        <end position="22"/>
    </location>
</feature>
<protein>
    <submittedName>
        <fullName evidence="2">Uncharacterized protein</fullName>
    </submittedName>
</protein>
<organism evidence="2 3">
    <name type="scientific">Phialocephala subalpina</name>
    <dbReference type="NCBI Taxonomy" id="576137"/>
    <lineage>
        <taxon>Eukaryota</taxon>
        <taxon>Fungi</taxon>
        <taxon>Dikarya</taxon>
        <taxon>Ascomycota</taxon>
        <taxon>Pezizomycotina</taxon>
        <taxon>Leotiomycetes</taxon>
        <taxon>Helotiales</taxon>
        <taxon>Mollisiaceae</taxon>
        <taxon>Phialocephala</taxon>
        <taxon>Phialocephala fortinii species complex</taxon>
    </lineage>
</organism>
<dbReference type="Proteomes" id="UP000184330">
    <property type="component" value="Unassembled WGS sequence"/>
</dbReference>
<keyword evidence="1" id="KW-0732">Signal</keyword>
<evidence type="ECO:0000313" key="3">
    <source>
        <dbReference type="Proteomes" id="UP000184330"/>
    </source>
</evidence>
<feature type="chain" id="PRO_5009875225" evidence="1">
    <location>
        <begin position="23"/>
        <end position="132"/>
    </location>
</feature>
<dbReference type="AlphaFoldDB" id="A0A1L7X3V7"/>
<proteinExistence type="predicted"/>
<gene>
    <name evidence="2" type="ORF">PAC_09597</name>
</gene>
<keyword evidence="3" id="KW-1185">Reference proteome</keyword>
<name>A0A1L7X3V7_9HELO</name>
<evidence type="ECO:0000256" key="1">
    <source>
        <dbReference type="SAM" id="SignalP"/>
    </source>
</evidence>
<accession>A0A1L7X3V7</accession>
<reference evidence="2 3" key="1">
    <citation type="submission" date="2016-03" db="EMBL/GenBank/DDBJ databases">
        <authorList>
            <person name="Ploux O."/>
        </authorList>
    </citation>
    <scope>NUCLEOTIDE SEQUENCE [LARGE SCALE GENOMIC DNA]</scope>
    <source>
        <strain evidence="2 3">UAMH 11012</strain>
    </source>
</reference>